<organism evidence="2 3">
    <name type="scientific">Vagococcus vulneris</name>
    <dbReference type="NCBI Taxonomy" id="1977869"/>
    <lineage>
        <taxon>Bacteria</taxon>
        <taxon>Bacillati</taxon>
        <taxon>Bacillota</taxon>
        <taxon>Bacilli</taxon>
        <taxon>Lactobacillales</taxon>
        <taxon>Enterococcaceae</taxon>
        <taxon>Vagococcus</taxon>
    </lineage>
</organism>
<keyword evidence="1" id="KW-0812">Transmembrane</keyword>
<protein>
    <submittedName>
        <fullName evidence="2">Uncharacterized protein</fullName>
    </submittedName>
</protein>
<evidence type="ECO:0000256" key="1">
    <source>
        <dbReference type="SAM" id="Phobius"/>
    </source>
</evidence>
<dbReference type="AlphaFoldDB" id="A0A430A130"/>
<feature type="transmembrane region" description="Helical" evidence="1">
    <location>
        <begin position="12"/>
        <end position="32"/>
    </location>
</feature>
<reference evidence="2 3" key="1">
    <citation type="submission" date="2017-05" db="EMBL/GenBank/DDBJ databases">
        <title>Vagococcus spp. assemblies.</title>
        <authorList>
            <person name="Gulvik C.A."/>
        </authorList>
    </citation>
    <scope>NUCLEOTIDE SEQUENCE [LARGE SCALE GENOMIC DNA]</scope>
    <source>
        <strain evidence="2 3">SS1995</strain>
    </source>
</reference>
<proteinExistence type="predicted"/>
<name>A0A430A130_9ENTE</name>
<keyword evidence="1" id="KW-0472">Membrane</keyword>
<feature type="transmembrane region" description="Helical" evidence="1">
    <location>
        <begin position="38"/>
        <end position="54"/>
    </location>
</feature>
<sequence length="87" mass="10260">MLDRLKYLPKNQHRLFTIVNIIYVLVLAASIWFANAEVMFILLIVLGIVIDSYFIPKAETGKKKWIIWDVIFYGLAVFAVVYLYNRY</sequence>
<gene>
    <name evidence="2" type="ORF">CBF37_01680</name>
</gene>
<feature type="transmembrane region" description="Helical" evidence="1">
    <location>
        <begin position="66"/>
        <end position="84"/>
    </location>
</feature>
<keyword evidence="3" id="KW-1185">Reference proteome</keyword>
<evidence type="ECO:0000313" key="3">
    <source>
        <dbReference type="Proteomes" id="UP000287857"/>
    </source>
</evidence>
<dbReference type="Proteomes" id="UP000287857">
    <property type="component" value="Unassembled WGS sequence"/>
</dbReference>
<dbReference type="OrthoDB" id="9959188at2"/>
<comment type="caution">
    <text evidence="2">The sequence shown here is derived from an EMBL/GenBank/DDBJ whole genome shotgun (WGS) entry which is preliminary data.</text>
</comment>
<dbReference type="EMBL" id="NGJS01000002">
    <property type="protein sequence ID" value="RSU00039.1"/>
    <property type="molecule type" value="Genomic_DNA"/>
</dbReference>
<dbReference type="RefSeq" id="WP_125982990.1">
    <property type="nucleotide sequence ID" value="NZ_NGJS01000002.1"/>
</dbReference>
<accession>A0A430A130</accession>
<keyword evidence="1" id="KW-1133">Transmembrane helix</keyword>
<evidence type="ECO:0000313" key="2">
    <source>
        <dbReference type="EMBL" id="RSU00039.1"/>
    </source>
</evidence>